<comment type="caution">
    <text evidence="1">The sequence shown here is derived from an EMBL/GenBank/DDBJ whole genome shotgun (WGS) entry which is preliminary data.</text>
</comment>
<organism evidence="1 2">
    <name type="scientific">Popillia japonica</name>
    <name type="common">Japanese beetle</name>
    <dbReference type="NCBI Taxonomy" id="7064"/>
    <lineage>
        <taxon>Eukaryota</taxon>
        <taxon>Metazoa</taxon>
        <taxon>Ecdysozoa</taxon>
        <taxon>Arthropoda</taxon>
        <taxon>Hexapoda</taxon>
        <taxon>Insecta</taxon>
        <taxon>Pterygota</taxon>
        <taxon>Neoptera</taxon>
        <taxon>Endopterygota</taxon>
        <taxon>Coleoptera</taxon>
        <taxon>Polyphaga</taxon>
        <taxon>Scarabaeiformia</taxon>
        <taxon>Scarabaeidae</taxon>
        <taxon>Rutelinae</taxon>
        <taxon>Popillia</taxon>
    </lineage>
</organism>
<dbReference type="Proteomes" id="UP001458880">
    <property type="component" value="Unassembled WGS sequence"/>
</dbReference>
<dbReference type="AlphaFoldDB" id="A0AAW1L8Y2"/>
<gene>
    <name evidence="1" type="ORF">QE152_g15306</name>
</gene>
<dbReference type="EMBL" id="JASPKY010000148">
    <property type="protein sequence ID" value="KAK9730360.1"/>
    <property type="molecule type" value="Genomic_DNA"/>
</dbReference>
<name>A0AAW1L8Y2_POPJA</name>
<proteinExistence type="predicted"/>
<evidence type="ECO:0000313" key="2">
    <source>
        <dbReference type="Proteomes" id="UP001458880"/>
    </source>
</evidence>
<accession>A0AAW1L8Y2</accession>
<reference evidence="1 2" key="1">
    <citation type="journal article" date="2024" name="BMC Genomics">
        <title>De novo assembly and annotation of Popillia japonica's genome with initial clues to its potential as an invasive pest.</title>
        <authorList>
            <person name="Cucini C."/>
            <person name="Boschi S."/>
            <person name="Funari R."/>
            <person name="Cardaioli E."/>
            <person name="Iannotti N."/>
            <person name="Marturano G."/>
            <person name="Paoli F."/>
            <person name="Bruttini M."/>
            <person name="Carapelli A."/>
            <person name="Frati F."/>
            <person name="Nardi F."/>
        </authorList>
    </citation>
    <scope>NUCLEOTIDE SEQUENCE [LARGE SCALE GENOMIC DNA]</scope>
    <source>
        <strain evidence="1">DMR45628</strain>
    </source>
</reference>
<protein>
    <submittedName>
        <fullName evidence="1">Uncharacterized protein</fullName>
    </submittedName>
</protein>
<evidence type="ECO:0000313" key="1">
    <source>
        <dbReference type="EMBL" id="KAK9730360.1"/>
    </source>
</evidence>
<sequence>MSGTILKRIYTILCSYNYSSMSSYVSSEKCRRKKSRKYGGHLIFCGGYVFQEYDGQIYSIRYRPRPPIAPYGVDETTVAATTTEEVTTEQQQEINYEEDSTEIIIGRNRQLINAPKKCAAGYDANGGCVADNEVFS</sequence>
<keyword evidence="2" id="KW-1185">Reference proteome</keyword>